<dbReference type="Proteomes" id="UP000224563">
    <property type="component" value="Unassembled WGS sequence"/>
</dbReference>
<feature type="transmembrane region" description="Helical" evidence="1">
    <location>
        <begin position="236"/>
        <end position="254"/>
    </location>
</feature>
<keyword evidence="1" id="KW-0812">Transmembrane</keyword>
<protein>
    <submittedName>
        <fullName evidence="2">Uncharacterized protein</fullName>
    </submittedName>
</protein>
<gene>
    <name evidence="2" type="ORF">CSX02_03720</name>
</gene>
<reference evidence="2 3" key="2">
    <citation type="submission" date="2017-10" db="EMBL/GenBank/DDBJ databases">
        <authorList>
            <person name="Banno H."/>
            <person name="Chua N.-H."/>
        </authorList>
    </citation>
    <scope>NUCLEOTIDE SEQUENCE [LARGE SCALE GENOMIC DNA]</scope>
    <source>
        <strain evidence="2 3">JK623</strain>
    </source>
</reference>
<feature type="transmembrane region" description="Helical" evidence="1">
    <location>
        <begin position="197"/>
        <end position="216"/>
    </location>
</feature>
<evidence type="ECO:0000313" key="3">
    <source>
        <dbReference type="Proteomes" id="UP000224563"/>
    </source>
</evidence>
<dbReference type="RefSeq" id="WP_099385685.1">
    <property type="nucleotide sequence ID" value="NZ_JANSWH010000099.1"/>
</dbReference>
<proteinExistence type="predicted"/>
<organism evidence="2 3">
    <name type="scientific">Agathobacter ruminis</name>
    <dbReference type="NCBI Taxonomy" id="1712665"/>
    <lineage>
        <taxon>Bacteria</taxon>
        <taxon>Bacillati</taxon>
        <taxon>Bacillota</taxon>
        <taxon>Clostridia</taxon>
        <taxon>Lachnospirales</taxon>
        <taxon>Lachnospiraceae</taxon>
        <taxon>Agathobacter</taxon>
    </lineage>
</organism>
<accession>A0A2G3E4S8</accession>
<evidence type="ECO:0000256" key="1">
    <source>
        <dbReference type="SAM" id="Phobius"/>
    </source>
</evidence>
<feature type="transmembrane region" description="Helical" evidence="1">
    <location>
        <begin position="12"/>
        <end position="30"/>
    </location>
</feature>
<comment type="caution">
    <text evidence="2">The sequence shown here is derived from an EMBL/GenBank/DDBJ whole genome shotgun (WGS) entry which is preliminary data.</text>
</comment>
<keyword evidence="1" id="KW-0472">Membrane</keyword>
<keyword evidence="1" id="KW-1133">Transmembrane helix</keyword>
<evidence type="ECO:0000313" key="2">
    <source>
        <dbReference type="EMBL" id="PHU38297.1"/>
    </source>
</evidence>
<keyword evidence="3" id="KW-1185">Reference proteome</keyword>
<dbReference type="EMBL" id="PDYG01000012">
    <property type="protein sequence ID" value="PHU38297.1"/>
    <property type="molecule type" value="Genomic_DNA"/>
</dbReference>
<dbReference type="AlphaFoldDB" id="A0A2G3E4S8"/>
<sequence>MLKYLYTKWILNTKNLVIVVLLVFVKKIIVDKVYNVYAMTAEPFCIFEPLIMIMNSGLIVLLLSLFFIFMMSEYPVSDSSLYYQLIRSGRKKWFYAQIYFAIVAIITYLVIVFGYTILATQSICFLADGWSLNISDYSYEMGLISYVPIELFNQMPPVKAFIWSLVLFLTYLYFLLGMQMIGFAYGKKSVVDCIQMILLFAGIASLFIRNELTWLFPVSHSILFIHFTKYYKAALFSPYLSFVLLFGFGTLLYVMSYIRMKKTNVDDLKGN</sequence>
<feature type="transmembrane region" description="Helical" evidence="1">
    <location>
        <begin position="160"/>
        <end position="185"/>
    </location>
</feature>
<feature type="transmembrane region" description="Helical" evidence="1">
    <location>
        <begin position="93"/>
        <end position="118"/>
    </location>
</feature>
<reference evidence="2 3" key="1">
    <citation type="submission" date="2017-10" db="EMBL/GenBank/DDBJ databases">
        <title>Resolving the taxonomy of Roseburia spp., Eubacterium rectale and Agathobacter spp. through phylogenomic analysis.</title>
        <authorList>
            <person name="Sheridan P.O."/>
            <person name="Walker A.W."/>
            <person name="Duncan S.H."/>
            <person name="Scott K.P."/>
            <person name="Toole P.W.O."/>
            <person name="Luis P."/>
            <person name="Flint H.J."/>
        </authorList>
    </citation>
    <scope>NUCLEOTIDE SEQUENCE [LARGE SCALE GENOMIC DNA]</scope>
    <source>
        <strain evidence="2 3">JK623</strain>
    </source>
</reference>
<name>A0A2G3E4S8_9FIRM</name>
<feature type="transmembrane region" description="Helical" evidence="1">
    <location>
        <begin position="50"/>
        <end position="72"/>
    </location>
</feature>